<dbReference type="Gene3D" id="3.30.420.10">
    <property type="entry name" value="Ribonuclease H-like superfamily/Ribonuclease H"/>
    <property type="match status" value="1"/>
</dbReference>
<organism evidence="1">
    <name type="scientific">Cuerna arida</name>
    <dbReference type="NCBI Taxonomy" id="1464854"/>
    <lineage>
        <taxon>Eukaryota</taxon>
        <taxon>Metazoa</taxon>
        <taxon>Ecdysozoa</taxon>
        <taxon>Arthropoda</taxon>
        <taxon>Hexapoda</taxon>
        <taxon>Insecta</taxon>
        <taxon>Pterygota</taxon>
        <taxon>Neoptera</taxon>
        <taxon>Paraneoptera</taxon>
        <taxon>Hemiptera</taxon>
        <taxon>Auchenorrhyncha</taxon>
        <taxon>Membracoidea</taxon>
        <taxon>Cicadellidae</taxon>
        <taxon>Cicadellinae</taxon>
        <taxon>Proconiini</taxon>
        <taxon>Cuerna</taxon>
    </lineage>
</organism>
<feature type="non-terminal residue" evidence="1">
    <location>
        <position position="234"/>
    </location>
</feature>
<accession>A0A1B6G0F5</accession>
<dbReference type="EMBL" id="GECZ01013863">
    <property type="protein sequence ID" value="JAS55906.1"/>
    <property type="molecule type" value="Transcribed_RNA"/>
</dbReference>
<proteinExistence type="predicted"/>
<protein>
    <recommendedName>
        <fullName evidence="2">Winged helix-turn helix domain-containing protein</fullName>
    </recommendedName>
</protein>
<dbReference type="GO" id="GO:0003676">
    <property type="term" value="F:nucleic acid binding"/>
    <property type="evidence" value="ECO:0007669"/>
    <property type="project" value="InterPro"/>
</dbReference>
<evidence type="ECO:0000313" key="1">
    <source>
        <dbReference type="EMBL" id="JAS55906.1"/>
    </source>
</evidence>
<dbReference type="InterPro" id="IPR036397">
    <property type="entry name" value="RNaseH_sf"/>
</dbReference>
<dbReference type="AlphaFoldDB" id="A0A1B6G0F5"/>
<sequence>MNGHDLSAQSKTIIYDVYCYLKDLVTNNPNGRVGDIFNQTQKCAAEACKVSLSSVQRICAEAYTDDNSLLDGNFVFKDPKRNGTEKSITNVDDFEKDVIRRTVQEFYDKGEYPNCGKLKEALKEKIGFKGSESSLRTILKRIGYKYKRCNDGRRFFMERADIVAARVTFLRKMHNERANKLERPIIYLDETWVNQNHCKKYIWQSSDSKGGLKVPVGKGSRLIVCHAGSAKHGF</sequence>
<evidence type="ECO:0008006" key="2">
    <source>
        <dbReference type="Google" id="ProtNLM"/>
    </source>
</evidence>
<reference evidence="1" key="1">
    <citation type="submission" date="2015-11" db="EMBL/GenBank/DDBJ databases">
        <title>De novo transcriptome assembly of four potential Pierce s Disease insect vectors from Arizona vineyards.</title>
        <authorList>
            <person name="Tassone E.E."/>
        </authorList>
    </citation>
    <scope>NUCLEOTIDE SEQUENCE</scope>
</reference>
<gene>
    <name evidence="1" type="ORF">g.47761</name>
</gene>
<name>A0A1B6G0F5_9HEMI</name>